<proteinExistence type="predicted"/>
<dbReference type="Proteomes" id="UP000017559">
    <property type="component" value="Unassembled WGS sequence"/>
</dbReference>
<comment type="caution">
    <text evidence="1">The sequence shown here is derived from an EMBL/GenBank/DDBJ whole genome shotgun (WGS) entry which is preliminary data.</text>
</comment>
<keyword evidence="2" id="KW-1185">Reference proteome</keyword>
<feature type="non-terminal residue" evidence="1">
    <location>
        <position position="68"/>
    </location>
</feature>
<accession>V2WPT8</accession>
<gene>
    <name evidence="1" type="ORF">Moror_8739</name>
</gene>
<feature type="non-terminal residue" evidence="1">
    <location>
        <position position="1"/>
    </location>
</feature>
<dbReference type="KEGG" id="mrr:Moror_8739"/>
<evidence type="ECO:0000313" key="2">
    <source>
        <dbReference type="Proteomes" id="UP000017559"/>
    </source>
</evidence>
<dbReference type="AlphaFoldDB" id="V2WPT8"/>
<protein>
    <submittedName>
        <fullName evidence="1">Uncharacterized protein</fullName>
    </submittedName>
</protein>
<reference evidence="1 2" key="1">
    <citation type="journal article" date="2014" name="BMC Genomics">
        <title>Genome and secretome analysis of the hemibiotrophic fungal pathogen, Moniliophthora roreri, which causes frosty pod rot disease of cacao: mechanisms of the biotrophic and necrotrophic phases.</title>
        <authorList>
            <person name="Meinhardt L.W."/>
            <person name="Costa G.G.L."/>
            <person name="Thomazella D.P.T."/>
            <person name="Teixeira P.J.P.L."/>
            <person name="Carazzolle M.F."/>
            <person name="Schuster S.C."/>
            <person name="Carlson J.E."/>
            <person name="Guiltinan M.J."/>
            <person name="Mieczkowski P."/>
            <person name="Farmer A."/>
            <person name="Ramaraj T."/>
            <person name="Crozier J."/>
            <person name="Davis R.E."/>
            <person name="Shao J."/>
            <person name="Melnick R.L."/>
            <person name="Pereira G.A.G."/>
            <person name="Bailey B.A."/>
        </authorList>
    </citation>
    <scope>NUCLEOTIDE SEQUENCE [LARGE SCALE GENOMIC DNA]</scope>
    <source>
        <strain evidence="1 2">MCA 2997</strain>
    </source>
</reference>
<dbReference type="HOGENOM" id="CLU_2800989_0_0_1"/>
<organism evidence="1 2">
    <name type="scientific">Moniliophthora roreri (strain MCA 2997)</name>
    <name type="common">Cocoa frosty pod rot fungus</name>
    <name type="synonym">Crinipellis roreri</name>
    <dbReference type="NCBI Taxonomy" id="1381753"/>
    <lineage>
        <taxon>Eukaryota</taxon>
        <taxon>Fungi</taxon>
        <taxon>Dikarya</taxon>
        <taxon>Basidiomycota</taxon>
        <taxon>Agaricomycotina</taxon>
        <taxon>Agaricomycetes</taxon>
        <taxon>Agaricomycetidae</taxon>
        <taxon>Agaricales</taxon>
        <taxon>Marasmiineae</taxon>
        <taxon>Marasmiaceae</taxon>
        <taxon>Moniliophthora</taxon>
    </lineage>
</organism>
<dbReference type="EMBL" id="AWSO01002023">
    <property type="protein sequence ID" value="ESK82220.1"/>
    <property type="molecule type" value="Genomic_DNA"/>
</dbReference>
<evidence type="ECO:0000313" key="1">
    <source>
        <dbReference type="EMBL" id="ESK82220.1"/>
    </source>
</evidence>
<name>V2WPT8_MONRO</name>
<sequence>GKNLTVLIVKAEKKETKHPLSEPGASRGIEVTEALPVTQPSVSSNHHDAYSLGLLRSSAAHNALHAES</sequence>